<dbReference type="KEGG" id="poz:I0K15_11125"/>
<dbReference type="Proteomes" id="UP000594800">
    <property type="component" value="Chromosome"/>
</dbReference>
<feature type="transmembrane region" description="Helical" evidence="1">
    <location>
        <begin position="44"/>
        <end position="64"/>
    </location>
</feature>
<feature type="transmembrane region" description="Helical" evidence="1">
    <location>
        <begin position="76"/>
        <end position="93"/>
    </location>
</feature>
<gene>
    <name evidence="2" type="ORF">I0K15_11125</name>
</gene>
<keyword evidence="1" id="KW-0472">Membrane</keyword>
<accession>A0A7S9LNJ7</accession>
<dbReference type="AlphaFoldDB" id="A0A7S9LNJ7"/>
<reference evidence="2 3" key="1">
    <citation type="submission" date="2020-11" db="EMBL/GenBank/DDBJ databases">
        <title>Description of Pontivivens ytuae sp. nov. isolated from deep sea sediment of Mariana Trench.</title>
        <authorList>
            <person name="Wang Z."/>
            <person name="Sun Q.-L."/>
            <person name="Xu X.-D."/>
            <person name="Tang Y.-Z."/>
            <person name="Zhang J."/>
        </authorList>
    </citation>
    <scope>NUCLEOTIDE SEQUENCE [LARGE SCALE GENOMIC DNA]</scope>
    <source>
        <strain evidence="2 3">MT2928</strain>
    </source>
</reference>
<feature type="transmembrane region" description="Helical" evidence="1">
    <location>
        <begin position="99"/>
        <end position="122"/>
    </location>
</feature>
<organism evidence="2 3">
    <name type="scientific">Pontivivens ytuae</name>
    <dbReference type="NCBI Taxonomy" id="2789856"/>
    <lineage>
        <taxon>Bacteria</taxon>
        <taxon>Pseudomonadati</taxon>
        <taxon>Pseudomonadota</taxon>
        <taxon>Alphaproteobacteria</taxon>
        <taxon>Rhodobacterales</taxon>
        <taxon>Paracoccaceae</taxon>
        <taxon>Pontivivens</taxon>
    </lineage>
</organism>
<evidence type="ECO:0000256" key="1">
    <source>
        <dbReference type="SAM" id="Phobius"/>
    </source>
</evidence>
<dbReference type="EMBL" id="CP064942">
    <property type="protein sequence ID" value="QPH52378.1"/>
    <property type="molecule type" value="Genomic_DNA"/>
</dbReference>
<evidence type="ECO:0000313" key="2">
    <source>
        <dbReference type="EMBL" id="QPH52378.1"/>
    </source>
</evidence>
<evidence type="ECO:0000313" key="3">
    <source>
        <dbReference type="Proteomes" id="UP000594800"/>
    </source>
</evidence>
<protein>
    <submittedName>
        <fullName evidence="2">Uncharacterized protein</fullName>
    </submittedName>
</protein>
<dbReference type="RefSeq" id="WP_196101592.1">
    <property type="nucleotide sequence ID" value="NZ_CP064942.1"/>
</dbReference>
<proteinExistence type="predicted"/>
<keyword evidence="1" id="KW-1133">Transmembrane helix</keyword>
<name>A0A7S9LNJ7_9RHOB</name>
<keyword evidence="1" id="KW-0812">Transmembrane</keyword>
<keyword evidence="3" id="KW-1185">Reference proteome</keyword>
<sequence>MRTRIIGLICGALLAGLVASAWLVLKDGDAGGAIDATRLLGLAGLWLTMSGGALVLAVPVDILARRVIPESPARAAATWAIVGFVGGLFGASGGQFSVATIAIAVEVFALPGGLIGLAVWYIERSLTRSRRSDSV</sequence>